<name>A0ABQ9UPM9_SAGOE</name>
<gene>
    <name evidence="2" type="ORF">P7K49_024463</name>
</gene>
<accession>A0ABQ9UPM9</accession>
<organism evidence="2 3">
    <name type="scientific">Saguinus oedipus</name>
    <name type="common">Cotton-top tamarin</name>
    <name type="synonym">Oedipomidas oedipus</name>
    <dbReference type="NCBI Taxonomy" id="9490"/>
    <lineage>
        <taxon>Eukaryota</taxon>
        <taxon>Metazoa</taxon>
        <taxon>Chordata</taxon>
        <taxon>Craniata</taxon>
        <taxon>Vertebrata</taxon>
        <taxon>Euteleostomi</taxon>
        <taxon>Mammalia</taxon>
        <taxon>Eutheria</taxon>
        <taxon>Euarchontoglires</taxon>
        <taxon>Primates</taxon>
        <taxon>Haplorrhini</taxon>
        <taxon>Platyrrhini</taxon>
        <taxon>Cebidae</taxon>
        <taxon>Callitrichinae</taxon>
        <taxon>Saguinus</taxon>
    </lineage>
</organism>
<protein>
    <submittedName>
        <fullName evidence="2">Uncharacterized protein</fullName>
    </submittedName>
</protein>
<feature type="region of interest" description="Disordered" evidence="1">
    <location>
        <begin position="1"/>
        <end position="22"/>
    </location>
</feature>
<comment type="caution">
    <text evidence="2">The sequence shown here is derived from an EMBL/GenBank/DDBJ whole genome shotgun (WGS) entry which is preliminary data.</text>
</comment>
<feature type="non-terminal residue" evidence="2">
    <location>
        <position position="113"/>
    </location>
</feature>
<dbReference type="Proteomes" id="UP001266305">
    <property type="component" value="Unassembled WGS sequence"/>
</dbReference>
<evidence type="ECO:0000313" key="3">
    <source>
        <dbReference type="Proteomes" id="UP001266305"/>
    </source>
</evidence>
<evidence type="ECO:0000313" key="2">
    <source>
        <dbReference type="EMBL" id="KAK2099012.1"/>
    </source>
</evidence>
<keyword evidence="3" id="KW-1185">Reference proteome</keyword>
<reference evidence="2 3" key="1">
    <citation type="submission" date="2023-05" db="EMBL/GenBank/DDBJ databases">
        <title>B98-5 Cell Line De Novo Hybrid Assembly: An Optical Mapping Approach.</title>
        <authorList>
            <person name="Kananen K."/>
            <person name="Auerbach J.A."/>
            <person name="Kautto E."/>
            <person name="Blachly J.S."/>
        </authorList>
    </citation>
    <scope>NUCLEOTIDE SEQUENCE [LARGE SCALE GENOMIC DNA]</scope>
    <source>
        <strain evidence="2">B95-8</strain>
        <tissue evidence="2">Cell line</tissue>
    </source>
</reference>
<proteinExistence type="predicted"/>
<evidence type="ECO:0000256" key="1">
    <source>
        <dbReference type="SAM" id="MobiDB-lite"/>
    </source>
</evidence>
<dbReference type="EMBL" id="JASSZA010000011">
    <property type="protein sequence ID" value="KAK2099012.1"/>
    <property type="molecule type" value="Genomic_DNA"/>
</dbReference>
<sequence length="113" mass="12479">MLGKLGERFGPTPSCKASSTRLQGPRSGLAAVGEAQSAYFIVGHLKRDRSAENRSIRLPINRTKQHSKEFLRISASPPLPFRWKPPCCEKVTGRFPGALHIKNAVLLVVLDRC</sequence>